<accession>A0ABN7GUT5</accession>
<sequence length="149" mass="16920">MKGRLFCCFSLLSYSLLFLTGCPGYGDVLLLDKEAVVSMVGENVCFWVNDSAKHKPSIISITQRGSEFGREKFTIDPPLILIDEKWCITPNFYTFPDKGQFIVSYSIPNDSLDDRPQRVVSGVEVSNGNVHNFHLTDMEIIRPYSEMDR</sequence>
<organism evidence="2 3">
    <name type="scientific">Citrobacter youngae</name>
    <dbReference type="NCBI Taxonomy" id="133448"/>
    <lineage>
        <taxon>Bacteria</taxon>
        <taxon>Pseudomonadati</taxon>
        <taxon>Pseudomonadota</taxon>
        <taxon>Gammaproteobacteria</taxon>
        <taxon>Enterobacterales</taxon>
        <taxon>Enterobacteriaceae</taxon>
        <taxon>Citrobacter</taxon>
        <taxon>Citrobacter freundii complex</taxon>
    </lineage>
</organism>
<dbReference type="GeneID" id="83648098"/>
<dbReference type="InterPro" id="IPR055903">
    <property type="entry name" value="DUF7480"/>
</dbReference>
<dbReference type="EMBL" id="CAHPRB010000040">
    <property type="protein sequence ID" value="CAB5616306.1"/>
    <property type="molecule type" value="Genomic_DNA"/>
</dbReference>
<dbReference type="InterPro" id="IPR054657">
    <property type="entry name" value="T6SS_periplasmic_put"/>
</dbReference>
<dbReference type="NCBIfam" id="NF045617">
    <property type="entry name" value="mostly_LP"/>
    <property type="match status" value="1"/>
</dbReference>
<gene>
    <name evidence="2" type="ORF">GHA_05079</name>
</gene>
<name>A0ABN7GUT5_9ENTR</name>
<dbReference type="RefSeq" id="WP_331254164.1">
    <property type="nucleotide sequence ID" value="NZ_CAHPRB010000040.1"/>
</dbReference>
<reference evidence="2" key="1">
    <citation type="submission" date="2020-05" db="EMBL/GenBank/DDBJ databases">
        <authorList>
            <person name="Delgado-Blas J."/>
        </authorList>
    </citation>
    <scope>NUCLEOTIDE SEQUENCE</scope>
    <source>
        <strain evidence="2">BB1468</strain>
    </source>
</reference>
<comment type="caution">
    <text evidence="2">The sequence shown here is derived from an EMBL/GenBank/DDBJ whole genome shotgun (WGS) entry which is preliminary data.</text>
</comment>
<dbReference type="Proteomes" id="UP000835792">
    <property type="component" value="Unassembled WGS sequence"/>
</dbReference>
<dbReference type="PROSITE" id="PS51257">
    <property type="entry name" value="PROKAR_LIPOPROTEIN"/>
    <property type="match status" value="1"/>
</dbReference>
<feature type="domain" description="DUF7480" evidence="1">
    <location>
        <begin position="33"/>
        <end position="115"/>
    </location>
</feature>
<evidence type="ECO:0000259" key="1">
    <source>
        <dbReference type="Pfam" id="PF24295"/>
    </source>
</evidence>
<evidence type="ECO:0000313" key="2">
    <source>
        <dbReference type="EMBL" id="CAB5616306.1"/>
    </source>
</evidence>
<proteinExistence type="predicted"/>
<evidence type="ECO:0000313" key="3">
    <source>
        <dbReference type="Proteomes" id="UP000835792"/>
    </source>
</evidence>
<keyword evidence="3" id="KW-1185">Reference proteome</keyword>
<dbReference type="Pfam" id="PF24295">
    <property type="entry name" value="DUF7480"/>
    <property type="match status" value="1"/>
</dbReference>
<protein>
    <recommendedName>
        <fullName evidence="1">DUF7480 domain-containing protein</fullName>
    </recommendedName>
</protein>